<sequence length="235" mass="26779">MDALKIWLLRDQLHLATAAPAHDLCYLQSLVKYGDVDKALSKDFGDRTQPAPLSTWKSDINVEEPQHYLQPWLAILLAKFEGPYEVMEKCGSDRYVISTPGRRKAARKVHANNMKLFHHRQSVMTIQGEVNSVQEEDNFIPTVPRINNSSILNNLDHVLQHLRSKEREDVKALLLRFPEILQDVPQQSTNHRDGFYRLANNAARMIIMKARGVESGTVIQSAPQIRLRPGNRDPG</sequence>
<evidence type="ECO:0000313" key="2">
    <source>
        <dbReference type="Proteomes" id="UP001286313"/>
    </source>
</evidence>
<comment type="caution">
    <text evidence="1">The sequence shown here is derived from an EMBL/GenBank/DDBJ whole genome shotgun (WGS) entry which is preliminary data.</text>
</comment>
<proteinExistence type="predicted"/>
<organism evidence="1 2">
    <name type="scientific">Petrolisthes cinctipes</name>
    <name type="common">Flat porcelain crab</name>
    <dbReference type="NCBI Taxonomy" id="88211"/>
    <lineage>
        <taxon>Eukaryota</taxon>
        <taxon>Metazoa</taxon>
        <taxon>Ecdysozoa</taxon>
        <taxon>Arthropoda</taxon>
        <taxon>Crustacea</taxon>
        <taxon>Multicrustacea</taxon>
        <taxon>Malacostraca</taxon>
        <taxon>Eumalacostraca</taxon>
        <taxon>Eucarida</taxon>
        <taxon>Decapoda</taxon>
        <taxon>Pleocyemata</taxon>
        <taxon>Anomura</taxon>
        <taxon>Galatheoidea</taxon>
        <taxon>Porcellanidae</taxon>
        <taxon>Petrolisthes</taxon>
    </lineage>
</organism>
<evidence type="ECO:0000313" key="1">
    <source>
        <dbReference type="EMBL" id="KAK3880676.1"/>
    </source>
</evidence>
<reference evidence="1" key="1">
    <citation type="submission" date="2023-10" db="EMBL/GenBank/DDBJ databases">
        <title>Genome assemblies of two species of porcelain crab, Petrolisthes cinctipes and Petrolisthes manimaculis (Anomura: Porcellanidae).</title>
        <authorList>
            <person name="Angst P."/>
        </authorList>
    </citation>
    <scope>NUCLEOTIDE SEQUENCE</scope>
    <source>
        <strain evidence="1">PB745_01</strain>
        <tissue evidence="1">Gill</tissue>
    </source>
</reference>
<name>A0AAE1FVR1_PETCI</name>
<dbReference type="Proteomes" id="UP001286313">
    <property type="component" value="Unassembled WGS sequence"/>
</dbReference>
<accession>A0AAE1FVR1</accession>
<dbReference type="EMBL" id="JAWQEG010001301">
    <property type="protein sequence ID" value="KAK3880676.1"/>
    <property type="molecule type" value="Genomic_DNA"/>
</dbReference>
<dbReference type="AlphaFoldDB" id="A0AAE1FVR1"/>
<protein>
    <submittedName>
        <fullName evidence="1">Uncharacterized protein</fullName>
    </submittedName>
</protein>
<keyword evidence="2" id="KW-1185">Reference proteome</keyword>
<gene>
    <name evidence="1" type="ORF">Pcinc_014834</name>
</gene>